<dbReference type="AlphaFoldDB" id="A0A1X7P2Q2"/>
<organism evidence="2 3">
    <name type="scientific">Mesorhizobium australicum</name>
    <dbReference type="NCBI Taxonomy" id="536018"/>
    <lineage>
        <taxon>Bacteria</taxon>
        <taxon>Pseudomonadati</taxon>
        <taxon>Pseudomonadota</taxon>
        <taxon>Alphaproteobacteria</taxon>
        <taxon>Hyphomicrobiales</taxon>
        <taxon>Phyllobacteriaceae</taxon>
        <taxon>Mesorhizobium</taxon>
    </lineage>
</organism>
<dbReference type="OrthoDB" id="8451635at2"/>
<proteinExistence type="predicted"/>
<dbReference type="EMBL" id="FXBL01000004">
    <property type="protein sequence ID" value="SMH44571.1"/>
    <property type="molecule type" value="Genomic_DNA"/>
</dbReference>
<feature type="transmembrane region" description="Helical" evidence="1">
    <location>
        <begin position="402"/>
        <end position="435"/>
    </location>
</feature>
<evidence type="ECO:0000256" key="1">
    <source>
        <dbReference type="SAM" id="Phobius"/>
    </source>
</evidence>
<keyword evidence="1" id="KW-0472">Membrane</keyword>
<accession>A0A1X7P2Q2</accession>
<keyword evidence="1" id="KW-0812">Transmembrane</keyword>
<evidence type="ECO:0000313" key="3">
    <source>
        <dbReference type="Proteomes" id="UP000193083"/>
    </source>
</evidence>
<name>A0A1X7P2Q2_9HYPH</name>
<dbReference type="RefSeq" id="WP_085464938.1">
    <property type="nucleotide sequence ID" value="NZ_FXBL01000004.1"/>
</dbReference>
<gene>
    <name evidence="2" type="ORF">SAMN02982922_3067</name>
</gene>
<dbReference type="Proteomes" id="UP000193083">
    <property type="component" value="Unassembled WGS sequence"/>
</dbReference>
<evidence type="ECO:0008006" key="4">
    <source>
        <dbReference type="Google" id="ProtNLM"/>
    </source>
</evidence>
<reference evidence="2 3" key="1">
    <citation type="submission" date="2017-04" db="EMBL/GenBank/DDBJ databases">
        <authorList>
            <person name="Afonso C.L."/>
            <person name="Miller P.J."/>
            <person name="Scott M.A."/>
            <person name="Spackman E."/>
            <person name="Goraichik I."/>
            <person name="Dimitrov K.M."/>
            <person name="Suarez D.L."/>
            <person name="Swayne D.E."/>
        </authorList>
    </citation>
    <scope>NUCLEOTIDE SEQUENCE [LARGE SCALE GENOMIC DNA]</scope>
    <source>
        <strain evidence="2 3">B5P</strain>
    </source>
</reference>
<protein>
    <recommendedName>
        <fullName evidence="4">Zinc dependent phospholipase C</fullName>
    </recommendedName>
</protein>
<keyword evidence="3" id="KW-1185">Reference proteome</keyword>
<sequence>MPGTAMHHMIAERLKALVDQKRGLGELSDEDYEKLQTLLANPLNQAYLFLGAQGPDFFFFNTRDWPPTLDFIVNKVLALSDFIDGVKEDLLGLVPDPIIEVIDALGDAKDQVIQSSATLSWLEGTIGEMKQILEGLKASLQEAAKTYITDLINPFNQLSHPYRDGVRTKNILTGEWGDFDGEEWWYFDALHYRKTGQYAQALLNSSALDSPLHLYAIGHLTHVAADTVGHAYVNLNSGGPYRSHGQRHRVAENFQDVFNYHLYTNSALKDLGRSQIHALYNFKYAGIITPVGDENPLPPPDGVIPDELAEFIANTINSTHAVDESAPGGPDFGGALTADDVKVSFRLWYKFWRMTTESGTIPAPKPYSFSGEVADVYEQAMENAEGIADYLSDAADAAGSGGILGILAFLAALLIAAVAAALTLIDFVLGMLTVITGAGIKYLISLVYEQVYAAYQYFRLGVALNGLALPLTESINEPVFNQFKDPSIQDSTFRSAATLKADMPLLRWHESATFATPEIHLTYPLKLQSADGAAKHGERNPAPVAPDSYLGKHSDWYAWGPLQTDSNVVDNLLEAYQNDPAQHEEIMQKLISGGVHEKNDAPLGNALTLTEDLYSRWLRGGRIPDFNLDSDRGYGYLAWKQPWDEDNTPDRIVVQPKDDGDVANAHDQIVRLQIVGKGGTT</sequence>
<keyword evidence="1" id="KW-1133">Transmembrane helix</keyword>
<evidence type="ECO:0000313" key="2">
    <source>
        <dbReference type="EMBL" id="SMH44571.1"/>
    </source>
</evidence>